<reference evidence="2 3" key="1">
    <citation type="submission" date="2023-05" db="EMBL/GenBank/DDBJ databases">
        <title>B98-5 Cell Line De Novo Hybrid Assembly: An Optical Mapping Approach.</title>
        <authorList>
            <person name="Kananen K."/>
            <person name="Auerbach J.A."/>
            <person name="Kautto E."/>
            <person name="Blachly J.S."/>
        </authorList>
    </citation>
    <scope>NUCLEOTIDE SEQUENCE [LARGE SCALE GENOMIC DNA]</scope>
    <source>
        <strain evidence="2">B95-8</strain>
        <tissue evidence="2">Cell line</tissue>
    </source>
</reference>
<sequence>NSKLRQEPRDVCTELMTDTPGGLQGVCANIGHERPSCFTPFETLDCDSKLKNKTITACVPQSNTTAVKAADADIFHPPEINPQSEEGCDISKVGVSGVKRESSGTF</sequence>
<comment type="caution">
    <text evidence="2">The sequence shown here is derived from an EMBL/GenBank/DDBJ whole genome shotgun (WGS) entry which is preliminary data.</text>
</comment>
<dbReference type="Proteomes" id="UP001266305">
    <property type="component" value="Unassembled WGS sequence"/>
</dbReference>
<name>A0ABQ9VFP1_SAGOE</name>
<evidence type="ECO:0000313" key="2">
    <source>
        <dbReference type="EMBL" id="KAK2108200.1"/>
    </source>
</evidence>
<feature type="region of interest" description="Disordered" evidence="1">
    <location>
        <begin position="78"/>
        <end position="106"/>
    </location>
</feature>
<accession>A0ABQ9VFP1</accession>
<evidence type="ECO:0000313" key="3">
    <source>
        <dbReference type="Proteomes" id="UP001266305"/>
    </source>
</evidence>
<protein>
    <submittedName>
        <fullName evidence="2">Uncharacterized protein</fullName>
    </submittedName>
</protein>
<gene>
    <name evidence="2" type="ORF">P7K49_013365</name>
</gene>
<feature type="non-terminal residue" evidence="2">
    <location>
        <position position="1"/>
    </location>
</feature>
<proteinExistence type="predicted"/>
<keyword evidence="3" id="KW-1185">Reference proteome</keyword>
<evidence type="ECO:0000256" key="1">
    <source>
        <dbReference type="SAM" id="MobiDB-lite"/>
    </source>
</evidence>
<organism evidence="2 3">
    <name type="scientific">Saguinus oedipus</name>
    <name type="common">Cotton-top tamarin</name>
    <name type="synonym">Oedipomidas oedipus</name>
    <dbReference type="NCBI Taxonomy" id="9490"/>
    <lineage>
        <taxon>Eukaryota</taxon>
        <taxon>Metazoa</taxon>
        <taxon>Chordata</taxon>
        <taxon>Craniata</taxon>
        <taxon>Vertebrata</taxon>
        <taxon>Euteleostomi</taxon>
        <taxon>Mammalia</taxon>
        <taxon>Eutheria</taxon>
        <taxon>Euarchontoglires</taxon>
        <taxon>Primates</taxon>
        <taxon>Haplorrhini</taxon>
        <taxon>Platyrrhini</taxon>
        <taxon>Cebidae</taxon>
        <taxon>Callitrichinae</taxon>
        <taxon>Saguinus</taxon>
    </lineage>
</organism>
<dbReference type="EMBL" id="JASSZA010000006">
    <property type="protein sequence ID" value="KAK2108200.1"/>
    <property type="molecule type" value="Genomic_DNA"/>
</dbReference>